<gene>
    <name evidence="2" type="ORF">CEURO_LOCUS16485</name>
</gene>
<dbReference type="Proteomes" id="UP001152484">
    <property type="component" value="Unassembled WGS sequence"/>
</dbReference>
<evidence type="ECO:0000313" key="2">
    <source>
        <dbReference type="EMBL" id="CAH9104261.1"/>
    </source>
</evidence>
<name>A0A9P1EGM5_CUSEU</name>
<accession>A0A9P1EGM5</accession>
<feature type="compositionally biased region" description="Basic residues" evidence="1">
    <location>
        <begin position="27"/>
        <end position="36"/>
    </location>
</feature>
<comment type="caution">
    <text evidence="2">The sequence shown here is derived from an EMBL/GenBank/DDBJ whole genome shotgun (WGS) entry which is preliminary data.</text>
</comment>
<proteinExistence type="predicted"/>
<keyword evidence="3" id="KW-1185">Reference proteome</keyword>
<dbReference type="AlphaFoldDB" id="A0A9P1EGM5"/>
<sequence length="136" mass="15281">MSGCPLRRVLSSPPNLCGKSSGGWRTKQVRKSKRAGRSTTGMVILRQRRVQEAWRNWRFSTTGSAWGLEDELLLDDEEEAELDPTTTNMAVDTFPLVGTILTNKVVNILQIQEIGEKRSKLIVRESLLKRGGRSLL</sequence>
<protein>
    <submittedName>
        <fullName evidence="2">Uncharacterized protein</fullName>
    </submittedName>
</protein>
<feature type="region of interest" description="Disordered" evidence="1">
    <location>
        <begin position="17"/>
        <end position="38"/>
    </location>
</feature>
<dbReference type="EMBL" id="CAMAPE010000045">
    <property type="protein sequence ID" value="CAH9104261.1"/>
    <property type="molecule type" value="Genomic_DNA"/>
</dbReference>
<organism evidence="2 3">
    <name type="scientific">Cuscuta europaea</name>
    <name type="common">European dodder</name>
    <dbReference type="NCBI Taxonomy" id="41803"/>
    <lineage>
        <taxon>Eukaryota</taxon>
        <taxon>Viridiplantae</taxon>
        <taxon>Streptophyta</taxon>
        <taxon>Embryophyta</taxon>
        <taxon>Tracheophyta</taxon>
        <taxon>Spermatophyta</taxon>
        <taxon>Magnoliopsida</taxon>
        <taxon>eudicotyledons</taxon>
        <taxon>Gunneridae</taxon>
        <taxon>Pentapetalae</taxon>
        <taxon>asterids</taxon>
        <taxon>lamiids</taxon>
        <taxon>Solanales</taxon>
        <taxon>Convolvulaceae</taxon>
        <taxon>Cuscuteae</taxon>
        <taxon>Cuscuta</taxon>
        <taxon>Cuscuta subgen. Cuscuta</taxon>
    </lineage>
</organism>
<evidence type="ECO:0000256" key="1">
    <source>
        <dbReference type="SAM" id="MobiDB-lite"/>
    </source>
</evidence>
<evidence type="ECO:0000313" key="3">
    <source>
        <dbReference type="Proteomes" id="UP001152484"/>
    </source>
</evidence>
<reference evidence="2" key="1">
    <citation type="submission" date="2022-07" db="EMBL/GenBank/DDBJ databases">
        <authorList>
            <person name="Macas J."/>
            <person name="Novak P."/>
            <person name="Neumann P."/>
        </authorList>
    </citation>
    <scope>NUCLEOTIDE SEQUENCE</scope>
</reference>